<comment type="subunit">
    <text evidence="11">F-type ATPases have 2 components, CF(1) - the catalytic core - and CF(0) - the membrane proton channel. CF(1) and CF(0) have multiple subunits.</text>
</comment>
<evidence type="ECO:0000256" key="6">
    <source>
        <dbReference type="ARBA" id="ARBA00022792"/>
    </source>
</evidence>
<dbReference type="GO" id="GO:0015986">
    <property type="term" value="P:proton motive force-driven ATP synthesis"/>
    <property type="evidence" value="ECO:0007669"/>
    <property type="project" value="InterPro"/>
</dbReference>
<evidence type="ECO:0000256" key="5">
    <source>
        <dbReference type="ARBA" id="ARBA00022781"/>
    </source>
</evidence>
<dbReference type="GO" id="GO:0005743">
    <property type="term" value="C:mitochondrial inner membrane"/>
    <property type="evidence" value="ECO:0007669"/>
    <property type="project" value="UniProtKB-SubCell"/>
</dbReference>
<name>K1W9Z6_TRIAC</name>
<organism evidence="12 13">
    <name type="scientific">Trichosporon asahii var. asahii (strain CBS 8904)</name>
    <name type="common">Yeast</name>
    <dbReference type="NCBI Taxonomy" id="1220162"/>
    <lineage>
        <taxon>Eukaryota</taxon>
        <taxon>Fungi</taxon>
        <taxon>Dikarya</taxon>
        <taxon>Basidiomycota</taxon>
        <taxon>Agaricomycotina</taxon>
        <taxon>Tremellomycetes</taxon>
        <taxon>Trichosporonales</taxon>
        <taxon>Trichosporonaceae</taxon>
        <taxon>Trichosporon</taxon>
    </lineage>
</organism>
<dbReference type="EMBL" id="AMBO01000389">
    <property type="protein sequence ID" value="EKC98493.1"/>
    <property type="molecule type" value="Genomic_DNA"/>
</dbReference>
<keyword evidence="3 11" id="KW-0813">Transport</keyword>
<dbReference type="GO" id="GO:0045259">
    <property type="term" value="C:proton-transporting ATP synthase complex"/>
    <property type="evidence" value="ECO:0007669"/>
    <property type="project" value="UniProtKB-UniRule"/>
</dbReference>
<evidence type="ECO:0000256" key="1">
    <source>
        <dbReference type="ARBA" id="ARBA00004273"/>
    </source>
</evidence>
<comment type="function">
    <text evidence="11">Subunit e, of the mitochondrial membrane ATP synthase complex (F(1)F(0) ATP synthase or Complex V) that produces ATP from ADP in the presence of a proton gradient across the membrane which is generated by electron transport complexes of the respiratory chain. ATP synthase complex consist of a soluble F(1) head domain - the catalytic core - and a membrane F(1) domain - the membrane proton channel. These two domains are linked by a central stalk rotating inside the F(1) region and a stationary peripheral stalk. During catalysis, ATP synthesis in the catalytic domain of F(1) is coupled via a rotary mechanism of the central stalk subunits to proton translocation. In vivo, can only synthesize ATP although its ATP hydrolase activity can be activated artificially in vitro. Part of the complex F(0) domain.</text>
</comment>
<evidence type="ECO:0000256" key="9">
    <source>
        <dbReference type="ARBA" id="ARBA00023136"/>
    </source>
</evidence>
<keyword evidence="9" id="KW-0472">Membrane</keyword>
<keyword evidence="6 11" id="KW-0999">Mitochondrion inner membrane</keyword>
<evidence type="ECO:0000256" key="7">
    <source>
        <dbReference type="ARBA" id="ARBA00023065"/>
    </source>
</evidence>
<keyword evidence="5 11" id="KW-0375">Hydrogen ion transport</keyword>
<evidence type="ECO:0000256" key="2">
    <source>
        <dbReference type="ARBA" id="ARBA00007333"/>
    </source>
</evidence>
<comment type="similarity">
    <text evidence="2 11">Belongs to the ATPase e subunit family.</text>
</comment>
<evidence type="ECO:0000313" key="13">
    <source>
        <dbReference type="Proteomes" id="UP000006757"/>
    </source>
</evidence>
<reference evidence="12 13" key="1">
    <citation type="journal article" date="2012" name="Eukaryot. Cell">
        <title>Genome sequence of the Trichosporon asahii environmental strain CBS 8904.</title>
        <authorList>
            <person name="Yang R.Y."/>
            <person name="Li H.T."/>
            <person name="Zhu H."/>
            <person name="Zhou G.P."/>
            <person name="Wang M."/>
            <person name="Wang L."/>
        </authorList>
    </citation>
    <scope>NUCLEOTIDE SEQUENCE [LARGE SCALE GENOMIC DNA]</scope>
    <source>
        <strain evidence="12 13">CBS 8904</strain>
    </source>
</reference>
<proteinExistence type="inferred from homology"/>
<evidence type="ECO:0000256" key="3">
    <source>
        <dbReference type="ARBA" id="ARBA00022448"/>
    </source>
</evidence>
<dbReference type="AlphaFoldDB" id="K1W9Z6"/>
<keyword evidence="8 11" id="KW-0496">Mitochondrion</keyword>
<dbReference type="Proteomes" id="UP000006757">
    <property type="component" value="Unassembled WGS sequence"/>
</dbReference>
<comment type="caution">
    <text evidence="12">The sequence shown here is derived from an EMBL/GenBank/DDBJ whole genome shotgun (WGS) entry which is preliminary data.</text>
</comment>
<evidence type="ECO:0000256" key="4">
    <source>
        <dbReference type="ARBA" id="ARBA00022547"/>
    </source>
</evidence>
<protein>
    <recommendedName>
        <fullName evidence="11">ATP synthase F(0) complex subunit e, mitochondrial</fullName>
    </recommendedName>
</protein>
<dbReference type="HOGENOM" id="CLU_159435_2_0_1"/>
<sequence>MASSNTVNTADMQVIRYSALIFGVAYGFLHNRTLHKEAADQGLQNKLHKREELIAEAKRQFAANKAAKQEEKNVITDPSSDKFDLEAAIKHWAGEKA</sequence>
<dbReference type="GO" id="GO:0015078">
    <property type="term" value="F:proton transmembrane transporter activity"/>
    <property type="evidence" value="ECO:0007669"/>
    <property type="project" value="InterPro"/>
</dbReference>
<evidence type="ECO:0000313" key="12">
    <source>
        <dbReference type="EMBL" id="EKC98493.1"/>
    </source>
</evidence>
<keyword evidence="4 11" id="KW-0138">CF(0)</keyword>
<keyword evidence="7 11" id="KW-0406">Ion transport</keyword>
<comment type="subcellular location">
    <subcellularLocation>
        <location evidence="1 11">Mitochondrion inner membrane</location>
    </subcellularLocation>
</comment>
<gene>
    <name evidence="12" type="ORF">A1Q2_07230</name>
</gene>
<evidence type="ECO:0000256" key="10">
    <source>
        <dbReference type="ARBA" id="ARBA00023310"/>
    </source>
</evidence>
<dbReference type="eggNOG" id="ENOG502SDS3">
    <property type="taxonomic scope" value="Eukaryota"/>
</dbReference>
<evidence type="ECO:0000256" key="8">
    <source>
        <dbReference type="ARBA" id="ARBA00023128"/>
    </source>
</evidence>
<dbReference type="InterPro" id="IPR008386">
    <property type="entry name" value="ATP_synth_F0_esu_mt"/>
</dbReference>
<keyword evidence="13" id="KW-1185">Reference proteome</keyword>
<evidence type="ECO:0000256" key="11">
    <source>
        <dbReference type="RuleBase" id="RU367005"/>
    </source>
</evidence>
<accession>K1W9Z6</accession>
<dbReference type="STRING" id="1220162.K1W9Z6"/>
<dbReference type="OrthoDB" id="2125027at2759"/>
<dbReference type="Pfam" id="PF05680">
    <property type="entry name" value="ATP-synt_E"/>
    <property type="match status" value="1"/>
</dbReference>
<keyword evidence="10 11" id="KW-0066">ATP synthesis</keyword>
<dbReference type="InParanoid" id="K1W9Z6"/>